<dbReference type="InterPro" id="IPR036388">
    <property type="entry name" value="WH-like_DNA-bd_sf"/>
</dbReference>
<dbReference type="InterPro" id="IPR001867">
    <property type="entry name" value="OmpR/PhoB-type_DNA-bd"/>
</dbReference>
<evidence type="ECO:0000259" key="8">
    <source>
        <dbReference type="PROSITE" id="PS50110"/>
    </source>
</evidence>
<dbReference type="Gene3D" id="3.40.50.2300">
    <property type="match status" value="1"/>
</dbReference>
<evidence type="ECO:0000256" key="2">
    <source>
        <dbReference type="ARBA" id="ARBA00023012"/>
    </source>
</evidence>
<dbReference type="EMBL" id="JADWYS010000001">
    <property type="protein sequence ID" value="MBG9388944.1"/>
    <property type="molecule type" value="Genomic_DNA"/>
</dbReference>
<evidence type="ECO:0000256" key="3">
    <source>
        <dbReference type="ARBA" id="ARBA00023015"/>
    </source>
</evidence>
<evidence type="ECO:0000256" key="6">
    <source>
        <dbReference type="PROSITE-ProRule" id="PRU00169"/>
    </source>
</evidence>
<keyword evidence="11" id="KW-1185">Reference proteome</keyword>
<proteinExistence type="predicted"/>
<accession>A0A931H5C6</accession>
<dbReference type="GO" id="GO:0000156">
    <property type="term" value="F:phosphorelay response regulator activity"/>
    <property type="evidence" value="ECO:0007669"/>
    <property type="project" value="TreeGrafter"/>
</dbReference>
<dbReference type="InterPro" id="IPR011006">
    <property type="entry name" value="CheY-like_superfamily"/>
</dbReference>
<organism evidence="10 11">
    <name type="scientific">Caenimonas aquaedulcis</name>
    <dbReference type="NCBI Taxonomy" id="2793270"/>
    <lineage>
        <taxon>Bacteria</taxon>
        <taxon>Pseudomonadati</taxon>
        <taxon>Pseudomonadota</taxon>
        <taxon>Betaproteobacteria</taxon>
        <taxon>Burkholderiales</taxon>
        <taxon>Comamonadaceae</taxon>
        <taxon>Caenimonas</taxon>
    </lineage>
</organism>
<dbReference type="SMART" id="SM00862">
    <property type="entry name" value="Trans_reg_C"/>
    <property type="match status" value="1"/>
</dbReference>
<dbReference type="Gene3D" id="6.10.250.690">
    <property type="match status" value="1"/>
</dbReference>
<dbReference type="Gene3D" id="1.10.10.10">
    <property type="entry name" value="Winged helix-like DNA-binding domain superfamily/Winged helix DNA-binding domain"/>
    <property type="match status" value="1"/>
</dbReference>
<dbReference type="GO" id="GO:0000976">
    <property type="term" value="F:transcription cis-regulatory region binding"/>
    <property type="evidence" value="ECO:0007669"/>
    <property type="project" value="TreeGrafter"/>
</dbReference>
<keyword evidence="3" id="KW-0805">Transcription regulation</keyword>
<dbReference type="GO" id="GO:0006355">
    <property type="term" value="P:regulation of DNA-templated transcription"/>
    <property type="evidence" value="ECO:0007669"/>
    <property type="project" value="InterPro"/>
</dbReference>
<dbReference type="Proteomes" id="UP000651050">
    <property type="component" value="Unassembled WGS sequence"/>
</dbReference>
<dbReference type="Pfam" id="PF00072">
    <property type="entry name" value="Response_reg"/>
    <property type="match status" value="1"/>
</dbReference>
<dbReference type="Pfam" id="PF00486">
    <property type="entry name" value="Trans_reg_C"/>
    <property type="match status" value="1"/>
</dbReference>
<name>A0A931H5C6_9BURK</name>
<evidence type="ECO:0000256" key="7">
    <source>
        <dbReference type="PROSITE-ProRule" id="PRU01091"/>
    </source>
</evidence>
<dbReference type="PANTHER" id="PTHR48111:SF59">
    <property type="entry name" value="TRANSCRIPTIONAL REGULATORY PROTEIN BAER"/>
    <property type="match status" value="1"/>
</dbReference>
<reference evidence="10" key="1">
    <citation type="submission" date="2020-11" db="EMBL/GenBank/DDBJ databases">
        <title>Bacterial whole genome sequence for Caenimonas sp. DR4.4.</title>
        <authorList>
            <person name="Le V."/>
            <person name="Ko S.-R."/>
            <person name="Ahn C.-Y."/>
            <person name="Oh H.-M."/>
        </authorList>
    </citation>
    <scope>NUCLEOTIDE SEQUENCE</scope>
    <source>
        <strain evidence="10">DR4.4</strain>
    </source>
</reference>
<sequence>MTRGAVLVIEDDPDIASVLVDYLRRDGFQATHSSDGRQGLALAQRIRPDLVLLDVMLPGLDGMEILKAIRRDGETPVIMITARVEEVDRLLGLAMGADDYVCKPFSPREVLARVNAVLRRTRAGGAPPRTPLLLLDPARRQATLRGQPLELTRTEFELLQVLAKQPGRIYSRAQLLELAWPDSLDTSERAIDSHVKNLRKKFAAVDPAHEWIRAVYGVGFALESAEDGAA</sequence>
<dbReference type="CDD" id="cd00383">
    <property type="entry name" value="trans_reg_C"/>
    <property type="match status" value="1"/>
</dbReference>
<feature type="domain" description="OmpR/PhoB-type" evidence="9">
    <location>
        <begin position="118"/>
        <end position="224"/>
    </location>
</feature>
<dbReference type="PROSITE" id="PS50110">
    <property type="entry name" value="RESPONSE_REGULATORY"/>
    <property type="match status" value="1"/>
</dbReference>
<keyword evidence="5" id="KW-0804">Transcription</keyword>
<dbReference type="AlphaFoldDB" id="A0A931H5C6"/>
<gene>
    <name evidence="10" type="ORF">I5803_12995</name>
</gene>
<dbReference type="PANTHER" id="PTHR48111">
    <property type="entry name" value="REGULATOR OF RPOS"/>
    <property type="match status" value="1"/>
</dbReference>
<protein>
    <submittedName>
        <fullName evidence="10">Response regulator</fullName>
    </submittedName>
</protein>
<dbReference type="PROSITE" id="PS51755">
    <property type="entry name" value="OMPR_PHOB"/>
    <property type="match status" value="1"/>
</dbReference>
<comment type="caution">
    <text evidence="10">The sequence shown here is derived from an EMBL/GenBank/DDBJ whole genome shotgun (WGS) entry which is preliminary data.</text>
</comment>
<dbReference type="InterPro" id="IPR001789">
    <property type="entry name" value="Sig_transdc_resp-reg_receiver"/>
</dbReference>
<dbReference type="GO" id="GO:0005829">
    <property type="term" value="C:cytosol"/>
    <property type="evidence" value="ECO:0007669"/>
    <property type="project" value="TreeGrafter"/>
</dbReference>
<evidence type="ECO:0000256" key="5">
    <source>
        <dbReference type="ARBA" id="ARBA00023163"/>
    </source>
</evidence>
<feature type="DNA-binding region" description="OmpR/PhoB-type" evidence="7">
    <location>
        <begin position="118"/>
        <end position="224"/>
    </location>
</feature>
<dbReference type="GO" id="GO:0032993">
    <property type="term" value="C:protein-DNA complex"/>
    <property type="evidence" value="ECO:0007669"/>
    <property type="project" value="TreeGrafter"/>
</dbReference>
<feature type="modified residue" description="4-aspartylphosphate" evidence="6">
    <location>
        <position position="54"/>
    </location>
</feature>
<dbReference type="SUPFAM" id="SSF52172">
    <property type="entry name" value="CheY-like"/>
    <property type="match status" value="1"/>
</dbReference>
<keyword evidence="4 7" id="KW-0238">DNA-binding</keyword>
<dbReference type="FunFam" id="3.40.50.2300:FF:000001">
    <property type="entry name" value="DNA-binding response regulator PhoB"/>
    <property type="match status" value="1"/>
</dbReference>
<evidence type="ECO:0000313" key="11">
    <source>
        <dbReference type="Proteomes" id="UP000651050"/>
    </source>
</evidence>
<feature type="domain" description="Response regulatory" evidence="8">
    <location>
        <begin position="5"/>
        <end position="118"/>
    </location>
</feature>
<evidence type="ECO:0000313" key="10">
    <source>
        <dbReference type="EMBL" id="MBG9388944.1"/>
    </source>
</evidence>
<dbReference type="RefSeq" id="WP_196986766.1">
    <property type="nucleotide sequence ID" value="NZ_JADWYS010000001.1"/>
</dbReference>
<dbReference type="InterPro" id="IPR039420">
    <property type="entry name" value="WalR-like"/>
</dbReference>
<keyword evidence="2" id="KW-0902">Two-component regulatory system</keyword>
<evidence type="ECO:0000259" key="9">
    <source>
        <dbReference type="PROSITE" id="PS51755"/>
    </source>
</evidence>
<keyword evidence="1 6" id="KW-0597">Phosphoprotein</keyword>
<evidence type="ECO:0000256" key="4">
    <source>
        <dbReference type="ARBA" id="ARBA00023125"/>
    </source>
</evidence>
<dbReference type="SMART" id="SM00448">
    <property type="entry name" value="REC"/>
    <property type="match status" value="1"/>
</dbReference>
<evidence type="ECO:0000256" key="1">
    <source>
        <dbReference type="ARBA" id="ARBA00022553"/>
    </source>
</evidence>